<organism evidence="8 9">
    <name type="scientific">Candidatus Blochmanniella camponoti</name>
    <dbReference type="NCBI Taxonomy" id="108080"/>
    <lineage>
        <taxon>Bacteria</taxon>
        <taxon>Pseudomonadati</taxon>
        <taxon>Pseudomonadota</taxon>
        <taxon>Gammaproteobacteria</taxon>
        <taxon>Enterobacterales</taxon>
        <taxon>Enterobacteriaceae</taxon>
        <taxon>ant endosymbionts</taxon>
        <taxon>Candidatus Blochmanniella</taxon>
    </lineage>
</organism>
<dbReference type="NCBIfam" id="TIGR00121">
    <property type="entry name" value="birA_ligase"/>
    <property type="match status" value="1"/>
</dbReference>
<keyword evidence="4" id="KW-0092">Biotin</keyword>
<dbReference type="GO" id="GO:0004077">
    <property type="term" value="F:biotin--[biotin carboxyl-carrier protein] ligase activity"/>
    <property type="evidence" value="ECO:0007669"/>
    <property type="project" value="UniProtKB-EC"/>
</dbReference>
<dbReference type="PROSITE" id="PS51733">
    <property type="entry name" value="BPL_LPL_CATALYTIC"/>
    <property type="match status" value="1"/>
</dbReference>
<gene>
    <name evidence="8" type="ORF">M9394_02535</name>
</gene>
<dbReference type="Gene3D" id="3.30.930.10">
    <property type="entry name" value="Bira Bifunctional Protein, Domain 2"/>
    <property type="match status" value="1"/>
</dbReference>
<dbReference type="KEGG" id="bhb:M9394_02535"/>
<dbReference type="SUPFAM" id="SSF50037">
    <property type="entry name" value="C-terminal domain of transcriptional repressors"/>
    <property type="match status" value="1"/>
</dbReference>
<accession>A0AAE9I624</accession>
<dbReference type="InterPro" id="IPR004143">
    <property type="entry name" value="BPL_LPL_catalytic"/>
</dbReference>
<comment type="catalytic activity">
    <reaction evidence="6">
        <text>biotin + L-lysyl-[protein] + ATP = N(6)-biotinyl-L-lysyl-[protein] + AMP + diphosphate + H(+)</text>
        <dbReference type="Rhea" id="RHEA:11756"/>
        <dbReference type="Rhea" id="RHEA-COMP:9752"/>
        <dbReference type="Rhea" id="RHEA-COMP:10505"/>
        <dbReference type="ChEBI" id="CHEBI:15378"/>
        <dbReference type="ChEBI" id="CHEBI:29969"/>
        <dbReference type="ChEBI" id="CHEBI:30616"/>
        <dbReference type="ChEBI" id="CHEBI:33019"/>
        <dbReference type="ChEBI" id="CHEBI:57586"/>
        <dbReference type="ChEBI" id="CHEBI:83144"/>
        <dbReference type="ChEBI" id="CHEBI:456215"/>
        <dbReference type="EC" id="6.3.4.15"/>
    </reaction>
</comment>
<evidence type="ECO:0000256" key="3">
    <source>
        <dbReference type="ARBA" id="ARBA00022840"/>
    </source>
</evidence>
<sequence length="288" mass="32543">MELNININLFFFGDLKTLLRYNENYGCSVFHPFLNESKILTQLPEGRVIVLNRVNSTNQYIIDNIPYIKSGDACVTEHQTQGRGRRNKIWVAPVGEGICLSIYWKLNKIPPTMIEFSLMISIVVAKILKNLGASQIKIKWPNDLYIYGRKLAGILIEIITRTDSITHIIIGIGINLSIRTHAALNTKIGKNWINLMDIGIMIDRNILVATLINVLRKKLKDFMLFGFTPFITYWKVFDCLYNKPVTLLVGDRIICGTALGINIHGALIVDQTSSVCYYSGNNISVYAS</sequence>
<keyword evidence="3" id="KW-0067">ATP-binding</keyword>
<name>A0AAE9I624_9ENTR</name>
<proteinExistence type="predicted"/>
<dbReference type="EC" id="6.3.4.15" evidence="5"/>
<dbReference type="InterPro" id="IPR003142">
    <property type="entry name" value="BPL_C"/>
</dbReference>
<dbReference type="Pfam" id="PF02237">
    <property type="entry name" value="BPL_C"/>
    <property type="match status" value="1"/>
</dbReference>
<dbReference type="CDD" id="cd16442">
    <property type="entry name" value="BPL"/>
    <property type="match status" value="1"/>
</dbReference>
<reference evidence="8" key="1">
    <citation type="submission" date="2022-05" db="EMBL/GenBank/DDBJ databases">
        <title>Impact of host demography and evolutionary history on endosymbiont molecular evolution: a test in carpenter ants (Genus Camponotus) and their Blochmannia endosymbionts.</title>
        <authorList>
            <person name="Manthey J.D."/>
            <person name="Giron J.C."/>
            <person name="Hruska J.P."/>
        </authorList>
    </citation>
    <scope>NUCLEOTIDE SEQUENCE</scope>
    <source>
        <strain evidence="8">C-049</strain>
    </source>
</reference>
<dbReference type="EMBL" id="CP097751">
    <property type="protein sequence ID" value="URJ27420.1"/>
    <property type="molecule type" value="Genomic_DNA"/>
</dbReference>
<dbReference type="GO" id="GO:0005737">
    <property type="term" value="C:cytoplasm"/>
    <property type="evidence" value="ECO:0007669"/>
    <property type="project" value="TreeGrafter"/>
</dbReference>
<evidence type="ECO:0000256" key="1">
    <source>
        <dbReference type="ARBA" id="ARBA00022598"/>
    </source>
</evidence>
<protein>
    <recommendedName>
        <fullName evidence="5">biotin--[biotin carboxyl-carrier protein] ligase</fullName>
        <ecNumber evidence="5">6.3.4.15</ecNumber>
    </recommendedName>
</protein>
<dbReference type="RefSeq" id="WP_250249903.1">
    <property type="nucleotide sequence ID" value="NZ_CP097751.1"/>
</dbReference>
<evidence type="ECO:0000259" key="7">
    <source>
        <dbReference type="PROSITE" id="PS51733"/>
    </source>
</evidence>
<dbReference type="SUPFAM" id="SSF55681">
    <property type="entry name" value="Class II aaRS and biotin synthetases"/>
    <property type="match status" value="1"/>
</dbReference>
<evidence type="ECO:0000256" key="4">
    <source>
        <dbReference type="ARBA" id="ARBA00023267"/>
    </source>
</evidence>
<keyword evidence="1 8" id="KW-0436">Ligase</keyword>
<evidence type="ECO:0000313" key="9">
    <source>
        <dbReference type="Proteomes" id="UP001056323"/>
    </source>
</evidence>
<dbReference type="Proteomes" id="UP001056323">
    <property type="component" value="Chromosome"/>
</dbReference>
<dbReference type="Pfam" id="PF03099">
    <property type="entry name" value="BPL_LplA_LipB"/>
    <property type="match status" value="1"/>
</dbReference>
<dbReference type="InterPro" id="IPR008988">
    <property type="entry name" value="Transcriptional_repressor_C"/>
</dbReference>
<dbReference type="GO" id="GO:0005524">
    <property type="term" value="F:ATP binding"/>
    <property type="evidence" value="ECO:0007669"/>
    <property type="project" value="UniProtKB-KW"/>
</dbReference>
<dbReference type="InterPro" id="IPR045864">
    <property type="entry name" value="aa-tRNA-synth_II/BPL/LPL"/>
</dbReference>
<evidence type="ECO:0000256" key="6">
    <source>
        <dbReference type="ARBA" id="ARBA00047846"/>
    </source>
</evidence>
<dbReference type="PANTHER" id="PTHR12835:SF5">
    <property type="entry name" value="BIOTIN--PROTEIN LIGASE"/>
    <property type="match status" value="1"/>
</dbReference>
<dbReference type="Gene3D" id="2.30.30.100">
    <property type="match status" value="1"/>
</dbReference>
<dbReference type="AlphaFoldDB" id="A0AAE9I624"/>
<keyword evidence="2" id="KW-0547">Nucleotide-binding</keyword>
<dbReference type="PANTHER" id="PTHR12835">
    <property type="entry name" value="BIOTIN PROTEIN LIGASE"/>
    <property type="match status" value="1"/>
</dbReference>
<evidence type="ECO:0000313" key="8">
    <source>
        <dbReference type="EMBL" id="URJ27420.1"/>
    </source>
</evidence>
<feature type="domain" description="BPL/LPL catalytic" evidence="7">
    <location>
        <begin position="34"/>
        <end position="223"/>
    </location>
</feature>
<evidence type="ECO:0000256" key="2">
    <source>
        <dbReference type="ARBA" id="ARBA00022741"/>
    </source>
</evidence>
<dbReference type="InterPro" id="IPR004408">
    <property type="entry name" value="Biotin_CoA_COase_ligase"/>
</dbReference>
<evidence type="ECO:0000256" key="5">
    <source>
        <dbReference type="ARBA" id="ARBA00024227"/>
    </source>
</evidence>